<dbReference type="AlphaFoldDB" id="A0A0R3XC01"/>
<dbReference type="WBParaSite" id="TTAC_0001107801-mRNA-1">
    <property type="protein sequence ID" value="TTAC_0001107801-mRNA-1"/>
    <property type="gene ID" value="TTAC_0001107801"/>
</dbReference>
<keyword evidence="2" id="KW-1185">Reference proteome</keyword>
<gene>
    <name evidence="1" type="ORF">TTAC_LOCUS11061</name>
</gene>
<proteinExistence type="predicted"/>
<evidence type="ECO:0000313" key="3">
    <source>
        <dbReference type="WBParaSite" id="TTAC_0001107801-mRNA-1"/>
    </source>
</evidence>
<dbReference type="Proteomes" id="UP000274429">
    <property type="component" value="Unassembled WGS sequence"/>
</dbReference>
<name>A0A0R3XC01_HYDTA</name>
<reference evidence="1 2" key="2">
    <citation type="submission" date="2018-11" db="EMBL/GenBank/DDBJ databases">
        <authorList>
            <consortium name="Pathogen Informatics"/>
        </authorList>
    </citation>
    <scope>NUCLEOTIDE SEQUENCE [LARGE SCALE GENOMIC DNA]</scope>
</reference>
<accession>A0A0R3XC01</accession>
<reference evidence="3" key="1">
    <citation type="submission" date="2017-02" db="UniProtKB">
        <authorList>
            <consortium name="WormBaseParasite"/>
        </authorList>
    </citation>
    <scope>IDENTIFICATION</scope>
</reference>
<dbReference type="EMBL" id="UYWX01022836">
    <property type="protein sequence ID" value="VDM36041.1"/>
    <property type="molecule type" value="Genomic_DNA"/>
</dbReference>
<protein>
    <submittedName>
        <fullName evidence="3">Methyltransferase</fullName>
    </submittedName>
</protein>
<evidence type="ECO:0000313" key="2">
    <source>
        <dbReference type="Proteomes" id="UP000274429"/>
    </source>
</evidence>
<evidence type="ECO:0000313" key="1">
    <source>
        <dbReference type="EMBL" id="VDM36041.1"/>
    </source>
</evidence>
<sequence length="64" mass="7113">MQCWRISAIRQTSELLRCLLCGRVNLDSGSGPGVMAHVLVGDYHSSGFDFYPEQIWGPVFLGLQ</sequence>
<organism evidence="3">
    <name type="scientific">Hydatigena taeniaeformis</name>
    <name type="common">Feline tapeworm</name>
    <name type="synonym">Taenia taeniaeformis</name>
    <dbReference type="NCBI Taxonomy" id="6205"/>
    <lineage>
        <taxon>Eukaryota</taxon>
        <taxon>Metazoa</taxon>
        <taxon>Spiralia</taxon>
        <taxon>Lophotrochozoa</taxon>
        <taxon>Platyhelminthes</taxon>
        <taxon>Cestoda</taxon>
        <taxon>Eucestoda</taxon>
        <taxon>Cyclophyllidea</taxon>
        <taxon>Taeniidae</taxon>
        <taxon>Hydatigera</taxon>
    </lineage>
</organism>